<dbReference type="GO" id="GO:0046872">
    <property type="term" value="F:metal ion binding"/>
    <property type="evidence" value="ECO:0007669"/>
    <property type="project" value="UniProtKB-KW"/>
</dbReference>
<feature type="domain" description="HD Cas3-type" evidence="9">
    <location>
        <begin position="726"/>
        <end position="917"/>
    </location>
</feature>
<dbReference type="InterPro" id="IPR006483">
    <property type="entry name" value="CRISPR-assoc_Cas3_HD"/>
</dbReference>
<accession>A0A7Z9A4H5</accession>
<dbReference type="InterPro" id="IPR013444">
    <property type="entry name" value="Helicase_Cas3_CRISPR-ass_Anaes"/>
</dbReference>
<dbReference type="SUPFAM" id="SSF52540">
    <property type="entry name" value="P-loop containing nucleoside triphosphate hydrolases"/>
    <property type="match status" value="1"/>
</dbReference>
<dbReference type="InterPro" id="IPR038257">
    <property type="entry name" value="CRISPR-assoc_Cas3_HD_sf"/>
</dbReference>
<dbReference type="Pfam" id="PF18019">
    <property type="entry name" value="Cas3_HD"/>
    <property type="match status" value="1"/>
</dbReference>
<evidence type="ECO:0000256" key="7">
    <source>
        <dbReference type="ARBA" id="ARBA00022840"/>
    </source>
</evidence>
<evidence type="ECO:0000256" key="2">
    <source>
        <dbReference type="ARBA" id="ARBA00009046"/>
    </source>
</evidence>
<dbReference type="GO" id="GO:0004386">
    <property type="term" value="F:helicase activity"/>
    <property type="evidence" value="ECO:0007669"/>
    <property type="project" value="UniProtKB-KW"/>
</dbReference>
<name>A0A7Z9A4H5_9MICC</name>
<keyword evidence="6 10" id="KW-0347">Helicase</keyword>
<keyword evidence="4" id="KW-0547">Nucleotide-binding</keyword>
<comment type="similarity">
    <text evidence="1">In the N-terminal section; belongs to the CRISPR-associated nuclease Cas3-HD family.</text>
</comment>
<proteinExistence type="inferred from homology"/>
<gene>
    <name evidence="10" type="ORF">NCTC10207_00928</name>
</gene>
<evidence type="ECO:0000256" key="1">
    <source>
        <dbReference type="ARBA" id="ARBA00006847"/>
    </source>
</evidence>
<dbReference type="AlphaFoldDB" id="A0A7Z9A4H5"/>
<dbReference type="InterPro" id="IPR054712">
    <property type="entry name" value="Cas3-like_dom"/>
</dbReference>
<keyword evidence="7" id="KW-0067">ATP-binding</keyword>
<dbReference type="Proteomes" id="UP000282386">
    <property type="component" value="Chromosome"/>
</dbReference>
<keyword evidence="5" id="KW-0378">Hydrolase</keyword>
<evidence type="ECO:0000313" key="10">
    <source>
        <dbReference type="EMBL" id="VEI22839.1"/>
    </source>
</evidence>
<dbReference type="Gene3D" id="1.10.3210.30">
    <property type="match status" value="1"/>
</dbReference>
<evidence type="ECO:0000256" key="4">
    <source>
        <dbReference type="ARBA" id="ARBA00022741"/>
    </source>
</evidence>
<dbReference type="Gene3D" id="3.40.50.300">
    <property type="entry name" value="P-loop containing nucleotide triphosphate hydrolases"/>
    <property type="match status" value="2"/>
</dbReference>
<evidence type="ECO:0000256" key="5">
    <source>
        <dbReference type="ARBA" id="ARBA00022801"/>
    </source>
</evidence>
<evidence type="ECO:0000259" key="9">
    <source>
        <dbReference type="PROSITE" id="PS51643"/>
    </source>
</evidence>
<dbReference type="RefSeq" id="WP_126499914.1">
    <property type="nucleotide sequence ID" value="NZ_LR134479.1"/>
</dbReference>
<dbReference type="NCBIfam" id="TIGR02621">
    <property type="entry name" value="cas3_GSU0051"/>
    <property type="match status" value="1"/>
</dbReference>
<dbReference type="EMBL" id="LR134479">
    <property type="protein sequence ID" value="VEI22839.1"/>
    <property type="molecule type" value="Genomic_DNA"/>
</dbReference>
<dbReference type="Pfam" id="PF22590">
    <property type="entry name" value="Cas3-like_C_2"/>
    <property type="match status" value="1"/>
</dbReference>
<dbReference type="InterPro" id="IPR027417">
    <property type="entry name" value="P-loop_NTPase"/>
</dbReference>
<dbReference type="PROSITE" id="PS51643">
    <property type="entry name" value="HD_CAS3"/>
    <property type="match status" value="1"/>
</dbReference>
<evidence type="ECO:0000256" key="6">
    <source>
        <dbReference type="ARBA" id="ARBA00022806"/>
    </source>
</evidence>
<evidence type="ECO:0000256" key="3">
    <source>
        <dbReference type="ARBA" id="ARBA00022723"/>
    </source>
</evidence>
<comment type="similarity">
    <text evidence="2">In the central section; belongs to the CRISPR-associated helicase Cas3 family.</text>
</comment>
<evidence type="ECO:0000256" key="8">
    <source>
        <dbReference type="ARBA" id="ARBA00023118"/>
    </source>
</evidence>
<protein>
    <submittedName>
        <fullName evidence="10">Helicase Cas3</fullName>
    </submittedName>
</protein>
<dbReference type="GO" id="GO:0005524">
    <property type="term" value="F:ATP binding"/>
    <property type="evidence" value="ECO:0007669"/>
    <property type="project" value="UniProtKB-KW"/>
</dbReference>
<dbReference type="GO" id="GO:0051607">
    <property type="term" value="P:defense response to virus"/>
    <property type="evidence" value="ECO:0007669"/>
    <property type="project" value="UniProtKB-KW"/>
</dbReference>
<sequence length="922" mass="102681">MTSNLGIQRSDFSEFFAALNGGYSPFTWQQELVAHIVETGSWPDRIVAPTGAGKSSVVDVHLFVNALFACGTGPRVPRRLNVVVGRRALVDSQADRAREILRQMTMILDKEEPLTSREEIIYRVAQALLSFQVHDDVRPFEIGHIRGELSNRSLPVNEISACAIIAATPDMWGSRLLFRGYGSSKGARPRETAVVSMDSVMVLDEAHLNQQLLVTARRIAQLQKYGADVGVPTLQVVETTATPSELEENQSQIGVDVSQLDSPHDAELLQRINSVKRLTRVPLDTRNGKAENAAVINSAVDEVLGLCKKLEPNNAGQSKTVGCIVNHVGTAVKVADKLKKESLSVKLIVGRMRPFDMKKLRDDHPNLFTCKGDSTIDVVVATQTLEVGIDLDFSSLVTELAPASSLTQRFGRVNRLGKRSDSQIIVLEPENPDKIKDPVVLPYKAEDLRNAYNWLNDLSAFKSVNPGTMLTCTPPATTPQRLLYQRPELVDILEFARSSETPYAEPDFDLWLHDSLEEQAELGGIVVRECLPVNDSEALELLKAFPPVNEEVFPANIKILTNIYKELVLGNEERTKQEKENPNIRRRAFVYRAGELEICSPDMRLRPGDVLVIDKGLVFTTQDVAMELSEAEDSEAPVAAPLEQTKVFIVDHDIEHDEHGFFKKFCGLTPDEATELWQSETGETGEVVLSSSIHTDPRTNDVIAWYAVVQTDTTDDDSDVRQEWTPSQGAVYLEDHQHDVAERTKKIAESVELREEFTQDIIFAAEHHDDGKADSRFQTMLGGAQSDKPLAKSAVRTRQEIWVSRQRSGMPAGWRHEQMSVALVATSRAAGELECSDLALRIIGCSHGHGRNSFQHTDQTLLGENTNHPQQEMLYQQAHELFLTGRWDEIMETTDREYGPYATAYLEALERAADAQISREGH</sequence>
<evidence type="ECO:0000313" key="11">
    <source>
        <dbReference type="Proteomes" id="UP000282386"/>
    </source>
</evidence>
<keyword evidence="8" id="KW-0051">Antiviral defense</keyword>
<reference evidence="10 11" key="1">
    <citation type="submission" date="2018-12" db="EMBL/GenBank/DDBJ databases">
        <authorList>
            <consortium name="Pathogen Informatics"/>
        </authorList>
    </citation>
    <scope>NUCLEOTIDE SEQUENCE [LARGE SCALE GENOMIC DNA]</scope>
    <source>
        <strain evidence="10 11">NCTC10207</strain>
    </source>
</reference>
<dbReference type="GO" id="GO:0016787">
    <property type="term" value="F:hydrolase activity"/>
    <property type="evidence" value="ECO:0007669"/>
    <property type="project" value="UniProtKB-KW"/>
</dbReference>
<organism evidence="10 11">
    <name type="scientific">Rothia aeria</name>
    <dbReference type="NCBI Taxonomy" id="172042"/>
    <lineage>
        <taxon>Bacteria</taxon>
        <taxon>Bacillati</taxon>
        <taxon>Actinomycetota</taxon>
        <taxon>Actinomycetes</taxon>
        <taxon>Micrococcales</taxon>
        <taxon>Micrococcaceae</taxon>
        <taxon>Rothia</taxon>
    </lineage>
</organism>
<keyword evidence="3" id="KW-0479">Metal-binding</keyword>